<dbReference type="Pfam" id="PF20684">
    <property type="entry name" value="Fung_rhodopsin"/>
    <property type="match status" value="1"/>
</dbReference>
<organism evidence="9 10">
    <name type="scientific">Oculimacula yallundae</name>
    <dbReference type="NCBI Taxonomy" id="86028"/>
    <lineage>
        <taxon>Eukaryota</taxon>
        <taxon>Fungi</taxon>
        <taxon>Dikarya</taxon>
        <taxon>Ascomycota</taxon>
        <taxon>Pezizomycotina</taxon>
        <taxon>Leotiomycetes</taxon>
        <taxon>Helotiales</taxon>
        <taxon>Ploettnerulaceae</taxon>
        <taxon>Oculimacula</taxon>
    </lineage>
</organism>
<sequence length="299" mass="32965">MTSIFRECRPLELCWQVLPDTPACVKAVVEIVVMESLNISTNVFIMAIPIPLLLRKRKRLSTRHKIAVSVMFLGVASLAVISLLRILIILEELTTQNKGMWAQIECFLATAVANAPVLQEMWRHGWGHLRCRRFSKDYCSSGNVLATRATDRSSGEEQRPSDVSTHAGIPSQDRSSDSEADHDIASRQGTASSKGSRIKIGLRRSMRKAGQKLRSSLEMLEIEKSVALIQHTKTGKLTPPPATPGPVDGEFFSVPSHGHERTARIRTEVSCNKGLLGGKNAKVQRSWMAIVFRGPEGCG</sequence>
<feature type="compositionally biased region" description="Basic and acidic residues" evidence="6">
    <location>
        <begin position="174"/>
        <end position="185"/>
    </location>
</feature>
<dbReference type="EMBL" id="JAZHXI010000009">
    <property type="protein sequence ID" value="KAL2067762.1"/>
    <property type="molecule type" value="Genomic_DNA"/>
</dbReference>
<evidence type="ECO:0000259" key="8">
    <source>
        <dbReference type="Pfam" id="PF20684"/>
    </source>
</evidence>
<dbReference type="InterPro" id="IPR049326">
    <property type="entry name" value="Rhodopsin_dom_fungi"/>
</dbReference>
<dbReference type="InterPro" id="IPR052337">
    <property type="entry name" value="SAT4-like"/>
</dbReference>
<evidence type="ECO:0000256" key="7">
    <source>
        <dbReference type="SAM" id="Phobius"/>
    </source>
</evidence>
<evidence type="ECO:0000313" key="9">
    <source>
        <dbReference type="EMBL" id="KAL2067762.1"/>
    </source>
</evidence>
<keyword evidence="3 7" id="KW-1133">Transmembrane helix</keyword>
<evidence type="ECO:0000256" key="1">
    <source>
        <dbReference type="ARBA" id="ARBA00004141"/>
    </source>
</evidence>
<feature type="domain" description="Rhodopsin" evidence="8">
    <location>
        <begin position="3"/>
        <end position="123"/>
    </location>
</feature>
<evidence type="ECO:0000313" key="10">
    <source>
        <dbReference type="Proteomes" id="UP001595075"/>
    </source>
</evidence>
<comment type="caution">
    <text evidence="9">The sequence shown here is derived from an EMBL/GenBank/DDBJ whole genome shotgun (WGS) entry which is preliminary data.</text>
</comment>
<evidence type="ECO:0000256" key="6">
    <source>
        <dbReference type="SAM" id="MobiDB-lite"/>
    </source>
</evidence>
<dbReference type="PANTHER" id="PTHR33048">
    <property type="entry name" value="PTH11-LIKE INTEGRAL MEMBRANE PROTEIN (AFU_ORTHOLOGUE AFUA_5G11245)"/>
    <property type="match status" value="1"/>
</dbReference>
<feature type="transmembrane region" description="Helical" evidence="7">
    <location>
        <begin position="66"/>
        <end position="88"/>
    </location>
</feature>
<dbReference type="Proteomes" id="UP001595075">
    <property type="component" value="Unassembled WGS sequence"/>
</dbReference>
<keyword evidence="2 7" id="KW-0812">Transmembrane</keyword>
<comment type="subcellular location">
    <subcellularLocation>
        <location evidence="1">Membrane</location>
        <topology evidence="1">Multi-pass membrane protein</topology>
    </subcellularLocation>
</comment>
<feature type="compositionally biased region" description="Basic and acidic residues" evidence="6">
    <location>
        <begin position="149"/>
        <end position="160"/>
    </location>
</feature>
<feature type="region of interest" description="Disordered" evidence="6">
    <location>
        <begin position="147"/>
        <end position="206"/>
    </location>
</feature>
<keyword evidence="10" id="KW-1185">Reference proteome</keyword>
<keyword evidence="4 7" id="KW-0472">Membrane</keyword>
<dbReference type="PANTHER" id="PTHR33048:SF47">
    <property type="entry name" value="INTEGRAL MEMBRANE PROTEIN-RELATED"/>
    <property type="match status" value="1"/>
</dbReference>
<evidence type="ECO:0000256" key="2">
    <source>
        <dbReference type="ARBA" id="ARBA00022692"/>
    </source>
</evidence>
<comment type="similarity">
    <text evidence="5">Belongs to the SAT4 family.</text>
</comment>
<name>A0ABR4CCT9_9HELO</name>
<accession>A0ABR4CCT9</accession>
<gene>
    <name evidence="9" type="ORF">VTL71DRAFT_15858</name>
</gene>
<evidence type="ECO:0000256" key="3">
    <source>
        <dbReference type="ARBA" id="ARBA00022989"/>
    </source>
</evidence>
<protein>
    <recommendedName>
        <fullName evidence="8">Rhodopsin domain-containing protein</fullName>
    </recommendedName>
</protein>
<evidence type="ECO:0000256" key="4">
    <source>
        <dbReference type="ARBA" id="ARBA00023136"/>
    </source>
</evidence>
<reference evidence="9 10" key="1">
    <citation type="journal article" date="2024" name="Commun. Biol.">
        <title>Comparative genomic analysis of thermophilic fungi reveals convergent evolutionary adaptations and gene losses.</title>
        <authorList>
            <person name="Steindorff A.S."/>
            <person name="Aguilar-Pontes M.V."/>
            <person name="Robinson A.J."/>
            <person name="Andreopoulos B."/>
            <person name="LaButti K."/>
            <person name="Kuo A."/>
            <person name="Mondo S."/>
            <person name="Riley R."/>
            <person name="Otillar R."/>
            <person name="Haridas S."/>
            <person name="Lipzen A."/>
            <person name="Grimwood J."/>
            <person name="Schmutz J."/>
            <person name="Clum A."/>
            <person name="Reid I.D."/>
            <person name="Moisan M.C."/>
            <person name="Butler G."/>
            <person name="Nguyen T.T.M."/>
            <person name="Dewar K."/>
            <person name="Conant G."/>
            <person name="Drula E."/>
            <person name="Henrissat B."/>
            <person name="Hansel C."/>
            <person name="Singer S."/>
            <person name="Hutchinson M.I."/>
            <person name="de Vries R.P."/>
            <person name="Natvig D.O."/>
            <person name="Powell A.J."/>
            <person name="Tsang A."/>
            <person name="Grigoriev I.V."/>
        </authorList>
    </citation>
    <scope>NUCLEOTIDE SEQUENCE [LARGE SCALE GENOMIC DNA]</scope>
    <source>
        <strain evidence="9 10">CBS 494.80</strain>
    </source>
</reference>
<feature type="compositionally biased region" description="Basic residues" evidence="6">
    <location>
        <begin position="196"/>
        <end position="206"/>
    </location>
</feature>
<evidence type="ECO:0000256" key="5">
    <source>
        <dbReference type="ARBA" id="ARBA00038359"/>
    </source>
</evidence>
<proteinExistence type="inferred from homology"/>